<dbReference type="GO" id="GO:0006396">
    <property type="term" value="P:RNA processing"/>
    <property type="evidence" value="ECO:0007669"/>
    <property type="project" value="InterPro"/>
</dbReference>
<dbReference type="InterPro" id="IPR000999">
    <property type="entry name" value="RNase_III_dom"/>
</dbReference>
<dbReference type="SMART" id="SM00535">
    <property type="entry name" value="RIBOc"/>
    <property type="match status" value="1"/>
</dbReference>
<dbReference type="GO" id="GO:0032543">
    <property type="term" value="P:mitochondrial translation"/>
    <property type="evidence" value="ECO:0007669"/>
    <property type="project" value="InterPro"/>
</dbReference>
<evidence type="ECO:0000259" key="1">
    <source>
        <dbReference type="SMART" id="SM00535"/>
    </source>
</evidence>
<gene>
    <name evidence="2" type="ORF">CYFA0S_13e03708g</name>
</gene>
<dbReference type="InterPro" id="IPR040030">
    <property type="entry name" value="Ribosomal_mL57"/>
</dbReference>
<sequence>MFTLRSLITSASNTTSRSLISTVSQKRTVGYLHRGSRVRGLVRDEADYLVSPKGAAYELNDTSIGPLKTLLGAKYALPDELLLQIQTHKSFAHGSKPFNEKIAVYGQHFLKYKTTLHTIETQGIDALGSESAKKLISTGVLADFVRSHGLADAIYWKKRNPLQTDVKVSGENSVLARTCEAIVGGILLQRGKETAEQFVDEVMLKGEKSLVSLSQ</sequence>
<dbReference type="GO" id="GO:0004525">
    <property type="term" value="F:ribonuclease III activity"/>
    <property type="evidence" value="ECO:0007669"/>
    <property type="project" value="InterPro"/>
</dbReference>
<dbReference type="AlphaFoldDB" id="A0A061B2H4"/>
<name>A0A061B2H4_CYBFA</name>
<dbReference type="PANTHER" id="PTHR28160:SF1">
    <property type="entry name" value="LARGE RIBOSOMAL SUBUNIT PROTEIN ML57"/>
    <property type="match status" value="1"/>
</dbReference>
<dbReference type="EMBL" id="LK052898">
    <property type="protein sequence ID" value="CDR44114.1"/>
    <property type="molecule type" value="Genomic_DNA"/>
</dbReference>
<dbReference type="GO" id="GO:0005762">
    <property type="term" value="C:mitochondrial large ribosomal subunit"/>
    <property type="evidence" value="ECO:0007669"/>
    <property type="project" value="InterPro"/>
</dbReference>
<accession>A0A061B2H4</accession>
<organism evidence="2">
    <name type="scientific">Cyberlindnera fabianii</name>
    <name type="common">Yeast</name>
    <name type="synonym">Hansenula fabianii</name>
    <dbReference type="NCBI Taxonomy" id="36022"/>
    <lineage>
        <taxon>Eukaryota</taxon>
        <taxon>Fungi</taxon>
        <taxon>Dikarya</taxon>
        <taxon>Ascomycota</taxon>
        <taxon>Saccharomycotina</taxon>
        <taxon>Saccharomycetes</taxon>
        <taxon>Phaffomycetales</taxon>
        <taxon>Phaffomycetaceae</taxon>
        <taxon>Cyberlindnera</taxon>
    </lineage>
</organism>
<dbReference type="PANTHER" id="PTHR28160">
    <property type="entry name" value="54S RIBOSOMAL PROTEIN L15, MITOCHONDRIAL"/>
    <property type="match status" value="1"/>
</dbReference>
<dbReference type="PhylomeDB" id="A0A061B2H4"/>
<feature type="domain" description="RNase III" evidence="1">
    <location>
        <begin position="80"/>
        <end position="212"/>
    </location>
</feature>
<dbReference type="VEuPathDB" id="FungiDB:BON22_1909"/>
<dbReference type="SUPFAM" id="SSF69065">
    <property type="entry name" value="RNase III domain-like"/>
    <property type="match status" value="1"/>
</dbReference>
<dbReference type="InterPro" id="IPR036389">
    <property type="entry name" value="RNase_III_sf"/>
</dbReference>
<protein>
    <submittedName>
        <fullName evidence="2">CYFA0S13e03708g1_1</fullName>
    </submittedName>
</protein>
<dbReference type="Gene3D" id="1.10.1520.10">
    <property type="entry name" value="Ribonuclease III domain"/>
    <property type="match status" value="1"/>
</dbReference>
<reference evidence="2" key="1">
    <citation type="journal article" date="2014" name="Genome Announc.">
        <title>Genome sequence of the yeast Cyberlindnera fabianii (Hansenula fabianii).</title>
        <authorList>
            <person name="Freel K.C."/>
            <person name="Sarilar V."/>
            <person name="Neuveglise C."/>
            <person name="Devillers H."/>
            <person name="Friedrich A."/>
            <person name="Schacherer J."/>
        </authorList>
    </citation>
    <scope>NUCLEOTIDE SEQUENCE</scope>
    <source>
        <strain evidence="2">YJS4271</strain>
    </source>
</reference>
<dbReference type="OrthoDB" id="2281895at2759"/>
<proteinExistence type="predicted"/>
<dbReference type="GO" id="GO:0003735">
    <property type="term" value="F:structural constituent of ribosome"/>
    <property type="evidence" value="ECO:0007669"/>
    <property type="project" value="InterPro"/>
</dbReference>
<dbReference type="Pfam" id="PF14622">
    <property type="entry name" value="Ribonucleas_3_3"/>
    <property type="match status" value="1"/>
</dbReference>
<evidence type="ECO:0000313" key="2">
    <source>
        <dbReference type="EMBL" id="CDR44114.1"/>
    </source>
</evidence>